<evidence type="ECO:0000313" key="10">
    <source>
        <dbReference type="EMBL" id="KIM86173.1"/>
    </source>
</evidence>
<reference evidence="10 11" key="1">
    <citation type="submission" date="2014-04" db="EMBL/GenBank/DDBJ databases">
        <authorList>
            <consortium name="DOE Joint Genome Institute"/>
            <person name="Kuo A."/>
            <person name="Tarkka M."/>
            <person name="Buscot F."/>
            <person name="Kohler A."/>
            <person name="Nagy L.G."/>
            <person name="Floudas D."/>
            <person name="Copeland A."/>
            <person name="Barry K.W."/>
            <person name="Cichocki N."/>
            <person name="Veneault-Fourrey C."/>
            <person name="LaButti K."/>
            <person name="Lindquist E.A."/>
            <person name="Lipzen A."/>
            <person name="Lundell T."/>
            <person name="Morin E."/>
            <person name="Murat C."/>
            <person name="Sun H."/>
            <person name="Tunlid A."/>
            <person name="Henrissat B."/>
            <person name="Grigoriev I.V."/>
            <person name="Hibbett D.S."/>
            <person name="Martin F."/>
            <person name="Nordberg H.P."/>
            <person name="Cantor M.N."/>
            <person name="Hua S.X."/>
        </authorList>
    </citation>
    <scope>NUCLEOTIDE SEQUENCE [LARGE SCALE GENOMIC DNA]</scope>
    <source>
        <strain evidence="10 11">F 1598</strain>
    </source>
</reference>
<name>A0A0C3BIP4_PILCF</name>
<evidence type="ECO:0000256" key="7">
    <source>
        <dbReference type="ARBA" id="ARBA00022833"/>
    </source>
</evidence>
<feature type="compositionally biased region" description="Acidic residues" evidence="8">
    <location>
        <begin position="92"/>
        <end position="103"/>
    </location>
</feature>
<dbReference type="InterPro" id="IPR002867">
    <property type="entry name" value="IBR_dom"/>
</dbReference>
<feature type="compositionally biased region" description="Basic residues" evidence="8">
    <location>
        <begin position="72"/>
        <end position="84"/>
    </location>
</feature>
<evidence type="ECO:0000256" key="6">
    <source>
        <dbReference type="ARBA" id="ARBA00022786"/>
    </source>
</evidence>
<evidence type="ECO:0000256" key="2">
    <source>
        <dbReference type="ARBA" id="ARBA00022679"/>
    </source>
</evidence>
<keyword evidence="6" id="KW-0833">Ubl conjugation pathway</keyword>
<dbReference type="InterPro" id="IPR044066">
    <property type="entry name" value="TRIAD_supradom"/>
</dbReference>
<keyword evidence="2" id="KW-0808">Transferase</keyword>
<dbReference type="AlphaFoldDB" id="A0A0C3BIP4"/>
<keyword evidence="3" id="KW-0479">Metal-binding</keyword>
<dbReference type="CDD" id="cd16630">
    <property type="entry name" value="RING-HC_RBR_RNF216"/>
    <property type="match status" value="1"/>
</dbReference>
<dbReference type="PROSITE" id="PS51873">
    <property type="entry name" value="TRIAD"/>
    <property type="match status" value="1"/>
</dbReference>
<dbReference type="InterPro" id="IPR047545">
    <property type="entry name" value="BRcat_RBR_RNF216"/>
</dbReference>
<keyword evidence="7" id="KW-0862">Zinc</keyword>
<evidence type="ECO:0000256" key="5">
    <source>
        <dbReference type="ARBA" id="ARBA00022771"/>
    </source>
</evidence>
<protein>
    <recommendedName>
        <fullName evidence="9">RING-type domain-containing protein</fullName>
    </recommendedName>
</protein>
<evidence type="ECO:0000256" key="4">
    <source>
        <dbReference type="ARBA" id="ARBA00022737"/>
    </source>
</evidence>
<sequence>MGAMVEWLGAPKVKENADSIYGQPPVPSRPRHSFPLANTFRALALSMDEVIEISSSPEPLSRSSRDVQAKGRLSKVPKQRKRARTPVINGDEIIELTDSEDDMQVNRGPLRSKSKMSTVGSRREPRSQAGPSRPATKPFGTPRKNAVSDAHAQSGQSAASVERLTSLGSDDEPQAVPLFLPEDGDDQPPRLIPRLQAHSASVIVDPIPEELLEPILKSDSPLPNIDPMDTYVARVLEIIPDVQSTHVLSLLEQNVEAHQDGVVEVVLHAIFEDPNYPKIDKKGKRKREEAEEEESGNVKSKVKIDYGNKDRVNQGGPLYAEIALEQLLVDFPYIPKPHVRKTFFANNALYAPTHLFLTEEKQTKKPLPYITKTTPSRVTGKGKAKQDLEFDKEKEWLLLNLQGDVTLNDSQVAEEMNEQEYEDCGDGIECGCCFSTYPFDKMIQCPDCHLFCSTCMTSYASTLLGSHDPAILCMDQSGCKLAFPESELRRFLTTKLFALYQRVKQRKEIEAAGLENLEECPFCEYKVVIENEGEKLFRCESADCGAVSCRQCKKPDHLPKSCKEVEDDKHLDARHAIEEAMTRALMRNCPKCQKAFVKELGCNKMMCPNCHTMSCYICRKIITGYEHFAQSYNGAPDPTKCSLWDPVEQRHSDEVRKAANEALEEYKRQHPDMDQEELKAVEVELPPALPAPVAGPAHLPPYLQPFRPPAHIGIEMAQRLDDARAEAQARMQQVMAAGPQLNPAFINFNLNFGIPPVPPAFAGPAPRAAPVVAAGRKRRARRR</sequence>
<feature type="region of interest" description="Disordered" evidence="8">
    <location>
        <begin position="764"/>
        <end position="783"/>
    </location>
</feature>
<dbReference type="OrthoDB" id="10009520at2759"/>
<dbReference type="InterPro" id="IPR013083">
    <property type="entry name" value="Znf_RING/FYVE/PHD"/>
</dbReference>
<dbReference type="InterPro" id="IPR051628">
    <property type="entry name" value="LUBAC_E3_Ligases"/>
</dbReference>
<dbReference type="InParanoid" id="A0A0C3BIP4"/>
<dbReference type="SUPFAM" id="SSF57850">
    <property type="entry name" value="RING/U-box"/>
    <property type="match status" value="3"/>
</dbReference>
<keyword evidence="4" id="KW-0677">Repeat</keyword>
<accession>A0A0C3BIP4</accession>
<evidence type="ECO:0000313" key="11">
    <source>
        <dbReference type="Proteomes" id="UP000054166"/>
    </source>
</evidence>
<evidence type="ECO:0000256" key="1">
    <source>
        <dbReference type="ARBA" id="ARBA00004906"/>
    </source>
</evidence>
<feature type="region of interest" description="Disordered" evidence="8">
    <location>
        <begin position="278"/>
        <end position="299"/>
    </location>
</feature>
<feature type="compositionally biased region" description="Low complexity" evidence="8">
    <location>
        <begin position="764"/>
        <end position="774"/>
    </location>
</feature>
<dbReference type="GO" id="GO:0016740">
    <property type="term" value="F:transferase activity"/>
    <property type="evidence" value="ECO:0007669"/>
    <property type="project" value="UniProtKB-KW"/>
</dbReference>
<dbReference type="GO" id="GO:0008270">
    <property type="term" value="F:zinc ion binding"/>
    <property type="evidence" value="ECO:0007669"/>
    <property type="project" value="UniProtKB-KW"/>
</dbReference>
<comment type="pathway">
    <text evidence="1">Protein modification; protein ubiquitination.</text>
</comment>
<dbReference type="PANTHER" id="PTHR22770">
    <property type="entry name" value="UBIQUITIN CONJUGATING ENZYME 7 INTERACTING PROTEIN-RELATED"/>
    <property type="match status" value="1"/>
</dbReference>
<dbReference type="InterPro" id="IPR047546">
    <property type="entry name" value="Rcat_RBR_RNF216"/>
</dbReference>
<dbReference type="EMBL" id="KN832983">
    <property type="protein sequence ID" value="KIM86173.1"/>
    <property type="molecule type" value="Genomic_DNA"/>
</dbReference>
<evidence type="ECO:0000259" key="9">
    <source>
        <dbReference type="PROSITE" id="PS51873"/>
    </source>
</evidence>
<organism evidence="10 11">
    <name type="scientific">Piloderma croceum (strain F 1598)</name>
    <dbReference type="NCBI Taxonomy" id="765440"/>
    <lineage>
        <taxon>Eukaryota</taxon>
        <taxon>Fungi</taxon>
        <taxon>Dikarya</taxon>
        <taxon>Basidiomycota</taxon>
        <taxon>Agaricomycotina</taxon>
        <taxon>Agaricomycetes</taxon>
        <taxon>Agaricomycetidae</taxon>
        <taxon>Atheliales</taxon>
        <taxon>Atheliaceae</taxon>
        <taxon>Piloderma</taxon>
    </lineage>
</organism>
<evidence type="ECO:0000256" key="3">
    <source>
        <dbReference type="ARBA" id="ARBA00022723"/>
    </source>
</evidence>
<dbReference type="CDD" id="cd20339">
    <property type="entry name" value="BRcat_RBR_RNF216"/>
    <property type="match status" value="1"/>
</dbReference>
<gene>
    <name evidence="10" type="ORF">PILCRDRAFT_816724</name>
</gene>
<dbReference type="STRING" id="765440.A0A0C3BIP4"/>
<dbReference type="Gene3D" id="1.20.120.1750">
    <property type="match status" value="1"/>
</dbReference>
<keyword evidence="11" id="KW-1185">Reference proteome</keyword>
<dbReference type="Pfam" id="PF26200">
    <property type="entry name" value="Rcat_RNF216"/>
    <property type="match status" value="1"/>
</dbReference>
<dbReference type="HOGENOM" id="CLU_009961_1_0_1"/>
<dbReference type="CDD" id="cd20353">
    <property type="entry name" value="Rcat_RBR_RNF216"/>
    <property type="match status" value="1"/>
</dbReference>
<feature type="region of interest" description="Disordered" evidence="8">
    <location>
        <begin position="54"/>
        <end position="163"/>
    </location>
</feature>
<dbReference type="InterPro" id="IPR047544">
    <property type="entry name" value="RING-HC_RBR_RNF216"/>
</dbReference>
<reference evidence="11" key="2">
    <citation type="submission" date="2015-01" db="EMBL/GenBank/DDBJ databases">
        <title>Evolutionary Origins and Diversification of the Mycorrhizal Mutualists.</title>
        <authorList>
            <consortium name="DOE Joint Genome Institute"/>
            <consortium name="Mycorrhizal Genomics Consortium"/>
            <person name="Kohler A."/>
            <person name="Kuo A."/>
            <person name="Nagy L.G."/>
            <person name="Floudas D."/>
            <person name="Copeland A."/>
            <person name="Barry K.W."/>
            <person name="Cichocki N."/>
            <person name="Veneault-Fourrey C."/>
            <person name="LaButti K."/>
            <person name="Lindquist E.A."/>
            <person name="Lipzen A."/>
            <person name="Lundell T."/>
            <person name="Morin E."/>
            <person name="Murat C."/>
            <person name="Riley R."/>
            <person name="Ohm R."/>
            <person name="Sun H."/>
            <person name="Tunlid A."/>
            <person name="Henrissat B."/>
            <person name="Grigoriev I.V."/>
            <person name="Hibbett D.S."/>
            <person name="Martin F."/>
        </authorList>
    </citation>
    <scope>NUCLEOTIDE SEQUENCE [LARGE SCALE GENOMIC DNA]</scope>
    <source>
        <strain evidence="11">F 1598</strain>
    </source>
</reference>
<proteinExistence type="predicted"/>
<dbReference type="Proteomes" id="UP000054166">
    <property type="component" value="Unassembled WGS sequence"/>
</dbReference>
<evidence type="ECO:0000256" key="8">
    <source>
        <dbReference type="SAM" id="MobiDB-lite"/>
    </source>
</evidence>
<dbReference type="PANTHER" id="PTHR22770:SF47">
    <property type="entry name" value="E3 UBIQUITIN-PROTEIN LIGASE RNF216"/>
    <property type="match status" value="1"/>
</dbReference>
<dbReference type="Gene3D" id="3.30.40.10">
    <property type="entry name" value="Zinc/RING finger domain, C3HC4 (zinc finger)"/>
    <property type="match status" value="1"/>
</dbReference>
<keyword evidence="5" id="KW-0863">Zinc-finger</keyword>
<dbReference type="SMART" id="SM00647">
    <property type="entry name" value="IBR"/>
    <property type="match status" value="2"/>
</dbReference>
<feature type="domain" description="RING-type" evidence="9">
    <location>
        <begin position="426"/>
        <end position="638"/>
    </location>
</feature>